<feature type="binding site" evidence="12">
    <location>
        <begin position="22"/>
        <end position="23"/>
    </location>
    <ligand>
        <name>phosphoenolpyruvate</name>
        <dbReference type="ChEBI" id="CHEBI:58702"/>
    </ligand>
</feature>
<dbReference type="AlphaFoldDB" id="A0A533Q6A0"/>
<dbReference type="InterPro" id="IPR050068">
    <property type="entry name" value="MurA_subfamily"/>
</dbReference>
<evidence type="ECO:0000256" key="11">
    <source>
        <dbReference type="ARBA" id="ARBA00047527"/>
    </source>
</evidence>
<comment type="caution">
    <text evidence="14">The sequence shown here is derived from an EMBL/GenBank/DDBJ whole genome shotgun (WGS) entry which is preliminary data.</text>
</comment>
<keyword evidence="4 12" id="KW-0132">Cell division</keyword>
<evidence type="ECO:0000256" key="8">
    <source>
        <dbReference type="ARBA" id="ARBA00023306"/>
    </source>
</evidence>
<evidence type="ECO:0000256" key="10">
    <source>
        <dbReference type="ARBA" id="ARBA00038367"/>
    </source>
</evidence>
<dbReference type="GO" id="GO:0051301">
    <property type="term" value="P:cell division"/>
    <property type="evidence" value="ECO:0007669"/>
    <property type="project" value="UniProtKB-KW"/>
</dbReference>
<dbReference type="Pfam" id="PF00275">
    <property type="entry name" value="EPSP_synthase"/>
    <property type="match status" value="1"/>
</dbReference>
<keyword evidence="12" id="KW-0670">Pyruvate</keyword>
<dbReference type="Proteomes" id="UP000319783">
    <property type="component" value="Unassembled WGS sequence"/>
</dbReference>
<evidence type="ECO:0000256" key="3">
    <source>
        <dbReference type="ARBA" id="ARBA00022490"/>
    </source>
</evidence>
<dbReference type="GO" id="GO:0008360">
    <property type="term" value="P:regulation of cell shape"/>
    <property type="evidence" value="ECO:0007669"/>
    <property type="project" value="UniProtKB-KW"/>
</dbReference>
<keyword evidence="3 12" id="KW-0963">Cytoplasm</keyword>
<dbReference type="CDD" id="cd01555">
    <property type="entry name" value="UdpNAET"/>
    <property type="match status" value="1"/>
</dbReference>
<proteinExistence type="inferred from homology"/>
<comment type="catalytic activity">
    <reaction evidence="11 12">
        <text>phosphoenolpyruvate + UDP-N-acetyl-alpha-D-glucosamine = UDP-N-acetyl-3-O-(1-carboxyvinyl)-alpha-D-glucosamine + phosphate</text>
        <dbReference type="Rhea" id="RHEA:18681"/>
        <dbReference type="ChEBI" id="CHEBI:43474"/>
        <dbReference type="ChEBI" id="CHEBI:57705"/>
        <dbReference type="ChEBI" id="CHEBI:58702"/>
        <dbReference type="ChEBI" id="CHEBI:68483"/>
        <dbReference type="EC" id="2.5.1.7"/>
    </reaction>
</comment>
<keyword evidence="9 12" id="KW-0961">Cell wall biogenesis/degradation</keyword>
<evidence type="ECO:0000256" key="2">
    <source>
        <dbReference type="ARBA" id="ARBA00004752"/>
    </source>
</evidence>
<dbReference type="Gene3D" id="3.65.10.10">
    <property type="entry name" value="Enolpyruvate transferase domain"/>
    <property type="match status" value="2"/>
</dbReference>
<dbReference type="GO" id="GO:0005737">
    <property type="term" value="C:cytoplasm"/>
    <property type="evidence" value="ECO:0007669"/>
    <property type="project" value="UniProtKB-SubCell"/>
</dbReference>
<dbReference type="InterPro" id="IPR001986">
    <property type="entry name" value="Enolpyruvate_Tfrase_dom"/>
</dbReference>
<gene>
    <name evidence="12" type="primary">murA</name>
    <name evidence="14" type="ORF">JETT_3627</name>
</gene>
<dbReference type="HAMAP" id="MF_00111">
    <property type="entry name" value="MurA"/>
    <property type="match status" value="1"/>
</dbReference>
<feature type="binding site" evidence="12">
    <location>
        <position position="96"/>
    </location>
    <ligand>
        <name>UDP-N-acetyl-alpha-D-glucosamine</name>
        <dbReference type="ChEBI" id="CHEBI:57705"/>
    </ligand>
</feature>
<dbReference type="PANTHER" id="PTHR43783">
    <property type="entry name" value="UDP-N-ACETYLGLUCOSAMINE 1-CARBOXYVINYLTRANSFERASE"/>
    <property type="match status" value="1"/>
</dbReference>
<dbReference type="SUPFAM" id="SSF55205">
    <property type="entry name" value="EPT/RTPC-like"/>
    <property type="match status" value="1"/>
</dbReference>
<comment type="subcellular location">
    <subcellularLocation>
        <location evidence="1 12">Cytoplasm</location>
    </subcellularLocation>
</comment>
<evidence type="ECO:0000256" key="5">
    <source>
        <dbReference type="ARBA" id="ARBA00022679"/>
    </source>
</evidence>
<comment type="similarity">
    <text evidence="10 12">Belongs to the EPSP synthase family. MurA subfamily.</text>
</comment>
<keyword evidence="7 12" id="KW-0573">Peptidoglycan synthesis</keyword>
<name>A0A533Q6A0_9BACT</name>
<dbReference type="EMBL" id="SULG01000131">
    <property type="protein sequence ID" value="TLD40117.1"/>
    <property type="molecule type" value="Genomic_DNA"/>
</dbReference>
<keyword evidence="5 12" id="KW-0808">Transferase</keyword>
<feature type="active site" description="Proton donor" evidence="12">
    <location>
        <position position="120"/>
    </location>
</feature>
<dbReference type="UniPathway" id="UPA00219"/>
<dbReference type="GO" id="GO:0071555">
    <property type="term" value="P:cell wall organization"/>
    <property type="evidence" value="ECO:0007669"/>
    <property type="project" value="UniProtKB-KW"/>
</dbReference>
<dbReference type="InterPro" id="IPR013792">
    <property type="entry name" value="RNA3'P_cycl/enolpyr_Trfase_a/b"/>
</dbReference>
<evidence type="ECO:0000256" key="1">
    <source>
        <dbReference type="ARBA" id="ARBA00004496"/>
    </source>
</evidence>
<dbReference type="InterPro" id="IPR036968">
    <property type="entry name" value="Enolpyruvate_Tfrase_sf"/>
</dbReference>
<feature type="modified residue" description="2-(S-cysteinyl)pyruvic acid O-phosphothioketal" evidence="12">
    <location>
        <position position="120"/>
    </location>
</feature>
<dbReference type="GO" id="GO:0019277">
    <property type="term" value="P:UDP-N-acetylgalactosamine biosynthetic process"/>
    <property type="evidence" value="ECO:0007669"/>
    <property type="project" value="InterPro"/>
</dbReference>
<comment type="caution">
    <text evidence="12">Lacks conserved residue(s) required for the propagation of feature annotation.</text>
</comment>
<evidence type="ECO:0000313" key="15">
    <source>
        <dbReference type="Proteomes" id="UP000319783"/>
    </source>
</evidence>
<evidence type="ECO:0000256" key="7">
    <source>
        <dbReference type="ARBA" id="ARBA00022984"/>
    </source>
</evidence>
<comment type="pathway">
    <text evidence="2 12">Cell wall biogenesis; peptidoglycan biosynthesis.</text>
</comment>
<comment type="function">
    <text evidence="12">Cell wall formation. Adds enolpyruvyl to UDP-N-acetylglucosamine.</text>
</comment>
<organism evidence="14 15">
    <name type="scientific">Candidatus Jettenia ecosi</name>
    <dbReference type="NCBI Taxonomy" id="2494326"/>
    <lineage>
        <taxon>Bacteria</taxon>
        <taxon>Pseudomonadati</taxon>
        <taxon>Planctomycetota</taxon>
        <taxon>Candidatus Brocadiia</taxon>
        <taxon>Candidatus Brocadiales</taxon>
        <taxon>Candidatus Brocadiaceae</taxon>
        <taxon>Candidatus Jettenia</taxon>
    </lineage>
</organism>
<sequence length="424" mass="45595">MDKIVIEGGRRLEGSTRINGAKNAALPIMAACLLLHGPSRIRGVPNIVDIETQSEILKNLGGEIKRHEDGALEIGFRDGENEDKFTAPYELVSKMRASICVLGPLLSKRHKAKVSYPGGCIIGQRPIDLHIKGLKALGAQIETTEGYITASVERLKGAEISLMGQYGITVLGTCNVMTAAVLAEGTTIIEHAACEPEVQDLANFLNKAGAKITGIGESRLTIEGVQELHGVDYEIIPDRIEAGTFMIAGAITRGDIALENVKAEHLSAAIDKLREIGVEVTPVGNSVRVKGNSSYHPVDLTTLPYPGMPTDMQAQFMALLCTVEGKSVITEKVFPDRFIHSPELQRMGADIRVEGSCAIVSGTPFLSGTNVMVSDLRAGAGLVLAGLVAQGTTHVHRIYHLDRGYERLEKRLTDLGAVIKRIHD</sequence>
<dbReference type="InterPro" id="IPR005750">
    <property type="entry name" value="UDP_GlcNAc_COvinyl_MurA"/>
</dbReference>
<accession>A0A533Q6A0</accession>
<evidence type="ECO:0000256" key="6">
    <source>
        <dbReference type="ARBA" id="ARBA00022960"/>
    </source>
</evidence>
<feature type="binding site" evidence="12">
    <location>
        <position position="333"/>
    </location>
    <ligand>
        <name>UDP-N-acetyl-alpha-D-glucosamine</name>
        <dbReference type="ChEBI" id="CHEBI:57705"/>
    </ligand>
</feature>
<dbReference type="NCBIfam" id="NF006873">
    <property type="entry name" value="PRK09369.1"/>
    <property type="match status" value="1"/>
</dbReference>
<keyword evidence="6 12" id="KW-0133">Cell shape</keyword>
<feature type="binding site" evidence="12">
    <location>
        <begin position="125"/>
        <end position="129"/>
    </location>
    <ligand>
        <name>UDP-N-acetyl-alpha-D-glucosamine</name>
        <dbReference type="ChEBI" id="CHEBI:57705"/>
    </ligand>
</feature>
<evidence type="ECO:0000313" key="14">
    <source>
        <dbReference type="EMBL" id="TLD40117.1"/>
    </source>
</evidence>
<reference evidence="14 15" key="1">
    <citation type="submission" date="2019-04" db="EMBL/GenBank/DDBJ databases">
        <title>Genome of a novel bacterium Candidatus Jettenia ecosi reconstructed from metagenome of an anammox bioreactor.</title>
        <authorList>
            <person name="Mardanov A.V."/>
            <person name="Beletsky A.V."/>
            <person name="Ravin N.V."/>
            <person name="Botchkova E.A."/>
            <person name="Litti Y.V."/>
            <person name="Nozhevnikova A.N."/>
        </authorList>
    </citation>
    <scope>NUCLEOTIDE SEQUENCE [LARGE SCALE GENOMIC DNA]</scope>
    <source>
        <strain evidence="14">J2</strain>
    </source>
</reference>
<dbReference type="GO" id="GO:0009252">
    <property type="term" value="P:peptidoglycan biosynthetic process"/>
    <property type="evidence" value="ECO:0007669"/>
    <property type="project" value="UniProtKB-UniRule"/>
</dbReference>
<evidence type="ECO:0000256" key="4">
    <source>
        <dbReference type="ARBA" id="ARBA00022618"/>
    </source>
</evidence>
<evidence type="ECO:0000256" key="9">
    <source>
        <dbReference type="ARBA" id="ARBA00023316"/>
    </source>
</evidence>
<dbReference type="EC" id="2.5.1.7" evidence="12"/>
<dbReference type="PANTHER" id="PTHR43783:SF1">
    <property type="entry name" value="UDP-N-ACETYLGLUCOSAMINE 1-CARBOXYVINYLTRANSFERASE"/>
    <property type="match status" value="1"/>
</dbReference>
<evidence type="ECO:0000259" key="13">
    <source>
        <dbReference type="Pfam" id="PF00275"/>
    </source>
</evidence>
<keyword evidence="8 12" id="KW-0131">Cell cycle</keyword>
<protein>
    <recommendedName>
        <fullName evidence="12">UDP-N-acetylglucosamine 1-carboxyvinyltransferase</fullName>
        <ecNumber evidence="12">2.5.1.7</ecNumber>
    </recommendedName>
    <alternativeName>
        <fullName evidence="12">Enoylpyruvate transferase</fullName>
    </alternativeName>
    <alternativeName>
        <fullName evidence="12">UDP-N-acetylglucosamine enolpyruvyl transferase</fullName>
        <shortName evidence="12">EPT</shortName>
    </alternativeName>
</protein>
<evidence type="ECO:0000256" key="12">
    <source>
        <dbReference type="HAMAP-Rule" id="MF_00111"/>
    </source>
</evidence>
<feature type="domain" description="Enolpyruvate transferase" evidence="13">
    <location>
        <begin position="7"/>
        <end position="412"/>
    </location>
</feature>
<dbReference type="NCBIfam" id="TIGR01072">
    <property type="entry name" value="murA"/>
    <property type="match status" value="1"/>
</dbReference>
<feature type="binding site" evidence="12">
    <location>
        <position position="311"/>
    </location>
    <ligand>
        <name>UDP-N-acetyl-alpha-D-glucosamine</name>
        <dbReference type="ChEBI" id="CHEBI:57705"/>
    </ligand>
</feature>
<dbReference type="GO" id="GO:0008760">
    <property type="term" value="F:UDP-N-acetylglucosamine 1-carboxyvinyltransferase activity"/>
    <property type="evidence" value="ECO:0007669"/>
    <property type="project" value="UniProtKB-UniRule"/>
</dbReference>